<proteinExistence type="predicted"/>
<comment type="caution">
    <text evidence="1">The sequence shown here is derived from an EMBL/GenBank/DDBJ whole genome shotgun (WGS) entry which is preliminary data.</text>
</comment>
<dbReference type="Proteomes" id="UP000814140">
    <property type="component" value="Unassembled WGS sequence"/>
</dbReference>
<keyword evidence="2" id="KW-1185">Reference proteome</keyword>
<accession>A0ACB8SD78</accession>
<protein>
    <submittedName>
        <fullName evidence="1">Uncharacterized protein</fullName>
    </submittedName>
</protein>
<gene>
    <name evidence="1" type="ORF">BV25DRAFT_1833626</name>
</gene>
<reference evidence="1" key="2">
    <citation type="journal article" date="2022" name="New Phytol.">
        <title>Evolutionary transition to the ectomycorrhizal habit in the genomes of a hyperdiverse lineage of mushroom-forming fungi.</title>
        <authorList>
            <person name="Looney B."/>
            <person name="Miyauchi S."/>
            <person name="Morin E."/>
            <person name="Drula E."/>
            <person name="Courty P.E."/>
            <person name="Kohler A."/>
            <person name="Kuo A."/>
            <person name="LaButti K."/>
            <person name="Pangilinan J."/>
            <person name="Lipzen A."/>
            <person name="Riley R."/>
            <person name="Andreopoulos W."/>
            <person name="He G."/>
            <person name="Johnson J."/>
            <person name="Nolan M."/>
            <person name="Tritt A."/>
            <person name="Barry K.W."/>
            <person name="Grigoriev I.V."/>
            <person name="Nagy L.G."/>
            <person name="Hibbett D."/>
            <person name="Henrissat B."/>
            <person name="Matheny P.B."/>
            <person name="Labbe J."/>
            <person name="Martin F.M."/>
        </authorList>
    </citation>
    <scope>NUCLEOTIDE SEQUENCE</scope>
    <source>
        <strain evidence="1">HHB10654</strain>
    </source>
</reference>
<evidence type="ECO:0000313" key="2">
    <source>
        <dbReference type="Proteomes" id="UP000814140"/>
    </source>
</evidence>
<name>A0ACB8SD78_9AGAM</name>
<sequence>MPADTTDTEPDADLSKSFDQDIKEHVMPNLSKDALRYFAGPLKPKKGNKPKKKDGTSKRKKSPTGDDSISSPDSDDASDNGRTKKARGDDTDGGLAVEVTVFIHVLIPSEPSAASSRGRSSKSKAPETTSIPRGPFFFKADATWEQFLIELANTTPCRRDNINVRSLTWQFDKPANSKPKLLADAAGYKAMIKCLQERKKDHVIKVSMPQPVRDDVSWDTGKEEKAGNTKGFELTDAEVAFTVGC</sequence>
<dbReference type="EMBL" id="MU277413">
    <property type="protein sequence ID" value="KAI0054489.1"/>
    <property type="molecule type" value="Genomic_DNA"/>
</dbReference>
<reference evidence="1" key="1">
    <citation type="submission" date="2021-03" db="EMBL/GenBank/DDBJ databases">
        <authorList>
            <consortium name="DOE Joint Genome Institute"/>
            <person name="Ahrendt S."/>
            <person name="Looney B.P."/>
            <person name="Miyauchi S."/>
            <person name="Morin E."/>
            <person name="Drula E."/>
            <person name="Courty P.E."/>
            <person name="Chicoki N."/>
            <person name="Fauchery L."/>
            <person name="Kohler A."/>
            <person name="Kuo A."/>
            <person name="Labutti K."/>
            <person name="Pangilinan J."/>
            <person name="Lipzen A."/>
            <person name="Riley R."/>
            <person name="Andreopoulos W."/>
            <person name="He G."/>
            <person name="Johnson J."/>
            <person name="Barry K.W."/>
            <person name="Grigoriev I.V."/>
            <person name="Nagy L."/>
            <person name="Hibbett D."/>
            <person name="Henrissat B."/>
            <person name="Matheny P.B."/>
            <person name="Labbe J."/>
            <person name="Martin F."/>
        </authorList>
    </citation>
    <scope>NUCLEOTIDE SEQUENCE</scope>
    <source>
        <strain evidence="1">HHB10654</strain>
    </source>
</reference>
<organism evidence="1 2">
    <name type="scientific">Artomyces pyxidatus</name>
    <dbReference type="NCBI Taxonomy" id="48021"/>
    <lineage>
        <taxon>Eukaryota</taxon>
        <taxon>Fungi</taxon>
        <taxon>Dikarya</taxon>
        <taxon>Basidiomycota</taxon>
        <taxon>Agaricomycotina</taxon>
        <taxon>Agaricomycetes</taxon>
        <taxon>Russulales</taxon>
        <taxon>Auriscalpiaceae</taxon>
        <taxon>Artomyces</taxon>
    </lineage>
</organism>
<evidence type="ECO:0000313" key="1">
    <source>
        <dbReference type="EMBL" id="KAI0054489.1"/>
    </source>
</evidence>